<dbReference type="AlphaFoldDB" id="A0A8H7AT21"/>
<evidence type="ECO:0000256" key="1">
    <source>
        <dbReference type="ARBA" id="ARBA00005869"/>
    </source>
</evidence>
<dbReference type="GO" id="GO:0004657">
    <property type="term" value="F:proline dehydrogenase activity"/>
    <property type="evidence" value="ECO:0007669"/>
    <property type="project" value="UniProtKB-EC"/>
</dbReference>
<evidence type="ECO:0000256" key="3">
    <source>
        <dbReference type="ARBA" id="ARBA00023002"/>
    </source>
</evidence>
<dbReference type="PANTHER" id="PTHR13914:SF30">
    <property type="entry name" value="PROLINE DEHYDROGENASE"/>
    <property type="match status" value="1"/>
</dbReference>
<dbReference type="GO" id="GO:0005739">
    <property type="term" value="C:mitochondrion"/>
    <property type="evidence" value="ECO:0007669"/>
    <property type="project" value="TreeGrafter"/>
</dbReference>
<comment type="caution">
    <text evidence="7">The sequence shown here is derived from an EMBL/GenBank/DDBJ whole genome shotgun (WGS) entry which is preliminary data.</text>
</comment>
<name>A0A8H7AT21_9EURO</name>
<dbReference type="GO" id="GO:0010133">
    <property type="term" value="P:L-proline catabolic process to L-glutamate"/>
    <property type="evidence" value="ECO:0007669"/>
    <property type="project" value="TreeGrafter"/>
</dbReference>
<organism evidence="7 8">
    <name type="scientific">Endocarpon pusillum</name>
    <dbReference type="NCBI Taxonomy" id="364733"/>
    <lineage>
        <taxon>Eukaryota</taxon>
        <taxon>Fungi</taxon>
        <taxon>Dikarya</taxon>
        <taxon>Ascomycota</taxon>
        <taxon>Pezizomycotina</taxon>
        <taxon>Eurotiomycetes</taxon>
        <taxon>Chaetothyriomycetidae</taxon>
        <taxon>Verrucariales</taxon>
        <taxon>Verrucariaceae</taxon>
        <taxon>Endocarpon</taxon>
    </lineage>
</organism>
<gene>
    <name evidence="7" type="ORF">GJ744_000902</name>
</gene>
<dbReference type="OrthoDB" id="5464at2759"/>
<feature type="domain" description="Proline dehydrogenase" evidence="6">
    <location>
        <begin position="153"/>
        <end position="481"/>
    </location>
</feature>
<dbReference type="Gene3D" id="3.20.20.220">
    <property type="match status" value="1"/>
</dbReference>
<evidence type="ECO:0000256" key="5">
    <source>
        <dbReference type="RuleBase" id="RU364054"/>
    </source>
</evidence>
<proteinExistence type="inferred from homology"/>
<evidence type="ECO:0000313" key="8">
    <source>
        <dbReference type="Proteomes" id="UP000606974"/>
    </source>
</evidence>
<dbReference type="InterPro" id="IPR015659">
    <property type="entry name" value="Proline_oxidase"/>
</dbReference>
<dbReference type="PANTHER" id="PTHR13914">
    <property type="entry name" value="PROLINE OXIDASE"/>
    <property type="match status" value="1"/>
</dbReference>
<keyword evidence="5" id="KW-0274">FAD</keyword>
<dbReference type="SUPFAM" id="SSF51730">
    <property type="entry name" value="FAD-linked oxidoreductase"/>
    <property type="match status" value="1"/>
</dbReference>
<keyword evidence="5" id="KW-0285">Flavoprotein</keyword>
<evidence type="ECO:0000259" key="6">
    <source>
        <dbReference type="Pfam" id="PF01619"/>
    </source>
</evidence>
<dbReference type="Proteomes" id="UP000606974">
    <property type="component" value="Unassembled WGS sequence"/>
</dbReference>
<comment type="function">
    <text evidence="5">Converts proline to delta-1-pyrroline-5-carboxylate.</text>
</comment>
<comment type="similarity">
    <text evidence="1 5">Belongs to the proline oxidase family.</text>
</comment>
<dbReference type="InterPro" id="IPR029041">
    <property type="entry name" value="FAD-linked_oxidoreductase-like"/>
</dbReference>
<evidence type="ECO:0000256" key="4">
    <source>
        <dbReference type="ARBA" id="ARBA00023062"/>
    </source>
</evidence>
<comment type="catalytic activity">
    <reaction evidence="5">
        <text>L-proline + a quinone = (S)-1-pyrroline-5-carboxylate + a quinol + H(+)</text>
        <dbReference type="Rhea" id="RHEA:23784"/>
        <dbReference type="ChEBI" id="CHEBI:15378"/>
        <dbReference type="ChEBI" id="CHEBI:17388"/>
        <dbReference type="ChEBI" id="CHEBI:24646"/>
        <dbReference type="ChEBI" id="CHEBI:60039"/>
        <dbReference type="ChEBI" id="CHEBI:132124"/>
        <dbReference type="EC" id="1.5.5.2"/>
    </reaction>
</comment>
<dbReference type="Pfam" id="PF01619">
    <property type="entry name" value="Pro_dh"/>
    <property type="match status" value="1"/>
</dbReference>
<evidence type="ECO:0000256" key="2">
    <source>
        <dbReference type="ARBA" id="ARBA00012695"/>
    </source>
</evidence>
<comment type="cofactor">
    <cofactor evidence="5">
        <name>FAD</name>
        <dbReference type="ChEBI" id="CHEBI:57692"/>
    </cofactor>
</comment>
<evidence type="ECO:0000313" key="7">
    <source>
        <dbReference type="EMBL" id="KAF7512641.1"/>
    </source>
</evidence>
<keyword evidence="3 5" id="KW-0560">Oxidoreductase</keyword>
<dbReference type="GO" id="GO:0071949">
    <property type="term" value="F:FAD binding"/>
    <property type="evidence" value="ECO:0007669"/>
    <property type="project" value="TreeGrafter"/>
</dbReference>
<sequence length="500" mass="55622">MNMTTVLQPVRLSFVHKSAVPFPSIPPFVRWQISPILFNCQQQARCAHFRRNVSYTAAEVEGIEKPAAFRAPNMPRRASPLSILPLSNLIRSYLITAVSSSPLLLRTSLGALKFLAHSKSPMLNPDRNPILHFLLKRTIYAQFCAGETANEVDQTINKLKRMGYKGILLGYAREVCLDGNQAQNMECTVSREDLDANTILSWARGTISTVKLAQPGDFVALKFTGAGTQALQHLVEAKPPPPLLAKSITEICDLAMTRNVRLLFDAEQDAVQAGIDAWTISYMKQYNRKEKALVYGTYQAYKKSTPGVLANHLALAHKNTFVLGVKLVRGAYLGSDPRHLFWDTIEDTHKAYDGIAESLMRRTYNDVLKPTSPGAKTFPSINVILAGHNKDSIAKAQEIRNSQARSNEPRVSLVYAQLMGMAENISCGLIVAGQLAKEDGRERMFDIPKAYQYLVWGTVSECSQYLVRRAEENKDALSRTKEGRKALGKELLRRLGISAE</sequence>
<protein>
    <recommendedName>
        <fullName evidence="2 5">Proline dehydrogenase</fullName>
        <ecNumber evidence="2 5">1.5.5.2</ecNumber>
    </recommendedName>
</protein>
<reference evidence="7" key="1">
    <citation type="submission" date="2020-02" db="EMBL/GenBank/DDBJ databases">
        <authorList>
            <person name="Palmer J.M."/>
        </authorList>
    </citation>
    <scope>NUCLEOTIDE SEQUENCE</scope>
    <source>
        <strain evidence="7">EPUS1.4</strain>
        <tissue evidence="7">Thallus</tissue>
    </source>
</reference>
<dbReference type="EC" id="1.5.5.2" evidence="2 5"/>
<accession>A0A8H7AT21</accession>
<dbReference type="EMBL" id="JAACFV010000011">
    <property type="protein sequence ID" value="KAF7512641.1"/>
    <property type="molecule type" value="Genomic_DNA"/>
</dbReference>
<dbReference type="InterPro" id="IPR002872">
    <property type="entry name" value="Proline_DH_dom"/>
</dbReference>
<keyword evidence="4 5" id="KW-0642">Proline metabolism</keyword>
<keyword evidence="8" id="KW-1185">Reference proteome</keyword>